<dbReference type="EMBL" id="CP012333">
    <property type="protein sequence ID" value="AKU99533.1"/>
    <property type="molecule type" value="Genomic_DNA"/>
</dbReference>
<dbReference type="GO" id="GO:0004222">
    <property type="term" value="F:metalloendopeptidase activity"/>
    <property type="evidence" value="ECO:0007669"/>
    <property type="project" value="InterPro"/>
</dbReference>
<organism evidence="10 11">
    <name type="scientific">Labilithrix luteola</name>
    <dbReference type="NCBI Taxonomy" id="1391654"/>
    <lineage>
        <taxon>Bacteria</taxon>
        <taxon>Pseudomonadati</taxon>
        <taxon>Myxococcota</taxon>
        <taxon>Polyangia</taxon>
        <taxon>Polyangiales</taxon>
        <taxon>Labilitrichaceae</taxon>
        <taxon>Labilithrix</taxon>
    </lineage>
</organism>
<evidence type="ECO:0000256" key="5">
    <source>
        <dbReference type="ARBA" id="ARBA00022833"/>
    </source>
</evidence>
<evidence type="ECO:0000256" key="7">
    <source>
        <dbReference type="SAM" id="MobiDB-lite"/>
    </source>
</evidence>
<keyword evidence="3" id="KW-0732">Signal</keyword>
<dbReference type="Gene3D" id="3.10.170.10">
    <property type="match status" value="1"/>
</dbReference>
<feature type="domain" description="FTP" evidence="9">
    <location>
        <begin position="140"/>
        <end position="180"/>
    </location>
</feature>
<feature type="region of interest" description="Disordered" evidence="7">
    <location>
        <begin position="54"/>
        <end position="82"/>
    </location>
</feature>
<evidence type="ECO:0000256" key="6">
    <source>
        <dbReference type="ARBA" id="ARBA00023049"/>
    </source>
</evidence>
<protein>
    <submittedName>
        <fullName evidence="10">Neutral protease</fullName>
    </submittedName>
</protein>
<dbReference type="GO" id="GO:0006508">
    <property type="term" value="P:proteolysis"/>
    <property type="evidence" value="ECO:0007669"/>
    <property type="project" value="UniProtKB-KW"/>
</dbReference>
<dbReference type="PANTHER" id="PTHR33794:SF1">
    <property type="entry name" value="BACILLOLYSIN"/>
    <property type="match status" value="1"/>
</dbReference>
<dbReference type="PANTHER" id="PTHR33794">
    <property type="entry name" value="BACILLOLYSIN"/>
    <property type="match status" value="1"/>
</dbReference>
<proteinExistence type="predicted"/>
<evidence type="ECO:0000259" key="9">
    <source>
        <dbReference type="Pfam" id="PF07504"/>
    </source>
</evidence>
<evidence type="ECO:0000256" key="2">
    <source>
        <dbReference type="ARBA" id="ARBA00022723"/>
    </source>
</evidence>
<dbReference type="InterPro" id="IPR027268">
    <property type="entry name" value="Peptidase_M4/M1_CTD_sf"/>
</dbReference>
<accession>A0A0K1Q174</accession>
<keyword evidence="11" id="KW-1185">Reference proteome</keyword>
<dbReference type="Proteomes" id="UP000064967">
    <property type="component" value="Chromosome"/>
</dbReference>
<evidence type="ECO:0000256" key="1">
    <source>
        <dbReference type="ARBA" id="ARBA00022670"/>
    </source>
</evidence>
<dbReference type="STRING" id="1391654.AKJ09_06197"/>
<dbReference type="Gene3D" id="3.10.450.490">
    <property type="match status" value="1"/>
</dbReference>
<feature type="compositionally biased region" description="Low complexity" evidence="7">
    <location>
        <begin position="63"/>
        <end position="78"/>
    </location>
</feature>
<name>A0A0K1Q174_9BACT</name>
<dbReference type="Pfam" id="PF02868">
    <property type="entry name" value="Peptidase_M4_C"/>
    <property type="match status" value="1"/>
</dbReference>
<dbReference type="KEGG" id="llu:AKJ09_06197"/>
<dbReference type="InterPro" id="IPR001570">
    <property type="entry name" value="Peptidase_M4_C_domain"/>
</dbReference>
<dbReference type="Pfam" id="PF07504">
    <property type="entry name" value="FTP"/>
    <property type="match status" value="1"/>
</dbReference>
<keyword evidence="1 10" id="KW-0645">Protease</keyword>
<evidence type="ECO:0000259" key="8">
    <source>
        <dbReference type="Pfam" id="PF02868"/>
    </source>
</evidence>
<sequence>MKILRKPRRTRACRRVHVRTIRRESLLMRKVVWTVLTLSGVAFALFEGACSSSPSDPPPLAVPDSPSTSPSTSTSDPPQEIRDVSPVTATVDLYMPSSSEQVLAPGADPGAAALDYIGKNGSLFGVPDARASYAVDGVITEAGATSVRLQQIVAGIPVWGVFKVVHFAADGSVAFAQGAFVPNLEPIARATPAVDEGAARATAESAVRTEEAVPSTVAVTAASAALVIALESDLTSPQLARHVPVDIGASLGTSSTVFVDAQTGAVIRQWTDLHGETQERATTAGFDGKQESFPVIASDGAGATTYRAGRIVKGTRGAMIIGTGSGGDPLNASALSGPWDTQVVSAVANVERVEDFLDRAFGYRLQGSKGEILPLDLRARIAGNANAQGGTDRAHTYGIMRFFEGVAPERPFVSLLHVIGHEYTHIVNEMSNGLGQTGEACSISEGVADVLGLAIQNATLGGETYTVGFPDGVVRDAQHPTNISGSRDNYKSRATGTGRTSCYPNAPIVDNAWFLMTVGGTNDTSRRVVSAGLGPNRATNLWWTTARKIITPTMTIPDLARAQVAHALKSDRAGATPVACAWLAVDALDEKWVKQQKITCPPAGADAGTDGGTVQYGGCTHDVCTFGEPLGPQCDPCTKKVCDVDIYCCTVHWGPSCSDALKAQCGKSCP</sequence>
<evidence type="ECO:0000256" key="3">
    <source>
        <dbReference type="ARBA" id="ARBA00022729"/>
    </source>
</evidence>
<evidence type="ECO:0000313" key="10">
    <source>
        <dbReference type="EMBL" id="AKU99533.1"/>
    </source>
</evidence>
<dbReference type="SUPFAM" id="SSF55486">
    <property type="entry name" value="Metalloproteases ('zincins'), catalytic domain"/>
    <property type="match status" value="1"/>
</dbReference>
<evidence type="ECO:0000313" key="11">
    <source>
        <dbReference type="Proteomes" id="UP000064967"/>
    </source>
</evidence>
<dbReference type="Gene3D" id="1.10.390.10">
    <property type="entry name" value="Neutral Protease Domain 2"/>
    <property type="match status" value="1"/>
</dbReference>
<evidence type="ECO:0000256" key="4">
    <source>
        <dbReference type="ARBA" id="ARBA00022801"/>
    </source>
</evidence>
<keyword evidence="5" id="KW-0862">Zinc</keyword>
<dbReference type="GO" id="GO:0046872">
    <property type="term" value="F:metal ion binding"/>
    <property type="evidence" value="ECO:0007669"/>
    <property type="project" value="UniProtKB-KW"/>
</dbReference>
<dbReference type="InterPro" id="IPR050728">
    <property type="entry name" value="Zinc_Metalloprotease_M4"/>
</dbReference>
<keyword evidence="2" id="KW-0479">Metal-binding</keyword>
<keyword evidence="6" id="KW-0482">Metalloprotease</keyword>
<keyword evidence="4" id="KW-0378">Hydrolase</keyword>
<gene>
    <name evidence="10" type="ORF">AKJ09_06197</name>
</gene>
<feature type="domain" description="Peptidase M4 C-terminal" evidence="8">
    <location>
        <begin position="437"/>
        <end position="585"/>
    </location>
</feature>
<reference evidence="10 11" key="1">
    <citation type="submission" date="2015-08" db="EMBL/GenBank/DDBJ databases">
        <authorList>
            <person name="Babu N.S."/>
            <person name="Beckwith C.J."/>
            <person name="Beseler K.G."/>
            <person name="Brison A."/>
            <person name="Carone J.V."/>
            <person name="Caskin T.P."/>
            <person name="Diamond M."/>
            <person name="Durham M.E."/>
            <person name="Foxe J.M."/>
            <person name="Go M."/>
            <person name="Henderson B.A."/>
            <person name="Jones I.B."/>
            <person name="McGettigan J.A."/>
            <person name="Micheletti S.J."/>
            <person name="Nasrallah M.E."/>
            <person name="Ortiz D."/>
            <person name="Piller C.R."/>
            <person name="Privatt S.R."/>
            <person name="Schneider S.L."/>
            <person name="Sharp S."/>
            <person name="Smith T.C."/>
            <person name="Stanton J.D."/>
            <person name="Ullery H.E."/>
            <person name="Wilson R.J."/>
            <person name="Serrano M.G."/>
            <person name="Buck G."/>
            <person name="Lee V."/>
            <person name="Wang Y."/>
            <person name="Carvalho R."/>
            <person name="Voegtly L."/>
            <person name="Shi R."/>
            <person name="Duckworth R."/>
            <person name="Johnson A."/>
            <person name="Loviza R."/>
            <person name="Walstead R."/>
            <person name="Shah Z."/>
            <person name="Kiflezghi M."/>
            <person name="Wade K."/>
            <person name="Ball S.L."/>
            <person name="Bradley K.W."/>
            <person name="Asai D.J."/>
            <person name="Bowman C.A."/>
            <person name="Russell D.A."/>
            <person name="Pope W.H."/>
            <person name="Jacobs-Sera D."/>
            <person name="Hendrix R.W."/>
            <person name="Hatfull G.F."/>
        </authorList>
    </citation>
    <scope>NUCLEOTIDE SEQUENCE [LARGE SCALE GENOMIC DNA]</scope>
    <source>
        <strain evidence="10 11">DSM 27648</strain>
    </source>
</reference>
<dbReference type="AlphaFoldDB" id="A0A0K1Q174"/>
<dbReference type="InterPro" id="IPR011096">
    <property type="entry name" value="FTP_domain"/>
</dbReference>